<dbReference type="InterPro" id="IPR005467">
    <property type="entry name" value="His_kinase_dom"/>
</dbReference>
<keyword evidence="5" id="KW-0997">Cell inner membrane</keyword>
<dbReference type="SMART" id="SM00387">
    <property type="entry name" value="HATPase_c"/>
    <property type="match status" value="1"/>
</dbReference>
<keyword evidence="7" id="KW-0808">Transferase</keyword>
<evidence type="ECO:0000256" key="5">
    <source>
        <dbReference type="ARBA" id="ARBA00022519"/>
    </source>
</evidence>
<feature type="domain" description="PAC" evidence="17">
    <location>
        <begin position="614"/>
        <end position="666"/>
    </location>
</feature>
<dbReference type="GO" id="GO:0000155">
    <property type="term" value="F:phosphorelay sensor kinase activity"/>
    <property type="evidence" value="ECO:0007669"/>
    <property type="project" value="InterPro"/>
</dbReference>
<comment type="catalytic activity">
    <reaction evidence="1">
        <text>ATP + protein L-histidine = ADP + protein N-phospho-L-histidine.</text>
        <dbReference type="EC" id="2.7.13.3"/>
    </reaction>
</comment>
<evidence type="ECO:0000256" key="2">
    <source>
        <dbReference type="ARBA" id="ARBA00004429"/>
    </source>
</evidence>
<evidence type="ECO:0000313" key="18">
    <source>
        <dbReference type="EMBL" id="CUS33062.1"/>
    </source>
</evidence>
<dbReference type="EC" id="2.7.13.3" evidence="3"/>
<protein>
    <recommendedName>
        <fullName evidence="3">histidine kinase</fullName>
        <ecNumber evidence="3">2.7.13.3</ecNumber>
    </recommendedName>
</protein>
<feature type="domain" description="PAS" evidence="16">
    <location>
        <begin position="160"/>
        <end position="232"/>
    </location>
</feature>
<dbReference type="InterPro" id="IPR036890">
    <property type="entry name" value="HATPase_C_sf"/>
</dbReference>
<dbReference type="PANTHER" id="PTHR43304:SF1">
    <property type="entry name" value="PAC DOMAIN-CONTAINING PROTEIN"/>
    <property type="match status" value="1"/>
</dbReference>
<dbReference type="OrthoDB" id="5401121at2"/>
<keyword evidence="19" id="KW-1185">Reference proteome</keyword>
<dbReference type="InterPro" id="IPR000700">
    <property type="entry name" value="PAS-assoc_C"/>
</dbReference>
<dbReference type="AlphaFoldDB" id="A0A0S4LB37"/>
<dbReference type="NCBIfam" id="TIGR00229">
    <property type="entry name" value="sensory_box"/>
    <property type="match status" value="5"/>
</dbReference>
<dbReference type="Gene3D" id="3.30.565.10">
    <property type="entry name" value="Histidine kinase-like ATPase, C-terminal domain"/>
    <property type="match status" value="1"/>
</dbReference>
<dbReference type="InterPro" id="IPR013656">
    <property type="entry name" value="PAS_4"/>
</dbReference>
<keyword evidence="8" id="KW-0812">Transmembrane</keyword>
<keyword evidence="6" id="KW-0597">Phosphoprotein</keyword>
<evidence type="ECO:0000256" key="9">
    <source>
        <dbReference type="ARBA" id="ARBA00022737"/>
    </source>
</evidence>
<evidence type="ECO:0000259" key="17">
    <source>
        <dbReference type="PROSITE" id="PS50113"/>
    </source>
</evidence>
<sequence>MNGPLPLVDVLRQQVAHLVREQAERDTVLHERTRHLRVAQALAHLGSWEWEIEGGAVRCSSELYRIFGRESGAEQLTFDGFITAVFPEDRDRVLASINQALGGRASYDVEYRIVRPNGEVRTIHSCAEVLRDDNGKPCRMSGSVLDITDRTRIAETLRSSQDKLRQALQASGIGLWDWNTHTNEMVLSEEWKRQLGYDKAELSDSFETWEGLLHPDDHDRVVVCLQDAVCKRQDEYRQEYRLRHKDGTYRWIESRAALVTEADGRQIRFLGSHMDITDRKRMEQAVRESEDRYRTLVDLSPSGVFVFCEGRAVYVNHRGALLLGASDPPELLGRSMFEFLHPDYHHDVHEHAHRVLAGNGSVHSAERTYLRKDGTSIPVQMEAARIVWNGTPAIIVLISDVTERKQAEEALRASEERFAKAFKTSPHPILISEIDTGRLVEVNDAASRLLCHHTEERESQIVSELEVLGSAEEQVRFRERMREVGPLRNMEVSLRASNGDIRRFLLSSEVIELNGKPCRVTVGDDVTDRKRAEDELRRSHGLLRQVIDGSPNFIFAKDSEGRFTMANKAVADCYGTTVHDLIGQTDADFNPHWDEVEFSREKDLEVMTSLQECFVAEEKFTDWSGATRWLQTIKRPIVDDQGCFHMVLGSATDITERKRMEETLLQHERDLNAALQDRERISQDLHDDILQSVYAAGLGLEACRSMMKRQPELTTDHFMATLEQAIEQLNQVIAKIRNFISGLEARVIHGVDFIEDLRTMVQTMCRASPIQCRVRIDDRVGQYFSPELAVHLINIVREALSNALRHSHATRITVSLRQFLGSVRLTVTDNGIGFNPKSVQGVGHGLENMTARAHKAGGVFAVRSEPHCGTRVLLDLPKDSPNYSN</sequence>
<dbReference type="InterPro" id="IPR011712">
    <property type="entry name" value="Sig_transdc_His_kin_sub3_dim/P"/>
</dbReference>
<evidence type="ECO:0000259" key="15">
    <source>
        <dbReference type="PROSITE" id="PS50109"/>
    </source>
</evidence>
<dbReference type="Gene3D" id="2.10.70.100">
    <property type="match status" value="1"/>
</dbReference>
<keyword evidence="12" id="KW-1133">Transmembrane helix</keyword>
<evidence type="ECO:0000256" key="7">
    <source>
        <dbReference type="ARBA" id="ARBA00022679"/>
    </source>
</evidence>
<dbReference type="FunFam" id="2.10.70.100:FF:000001">
    <property type="entry name" value="Sensory transduction histidine kinase"/>
    <property type="match status" value="1"/>
</dbReference>
<feature type="domain" description="PAC" evidence="17">
    <location>
        <begin position="236"/>
        <end position="288"/>
    </location>
</feature>
<dbReference type="GO" id="GO:0005886">
    <property type="term" value="C:plasma membrane"/>
    <property type="evidence" value="ECO:0007669"/>
    <property type="project" value="UniProtKB-SubCell"/>
</dbReference>
<dbReference type="SUPFAM" id="SSF55785">
    <property type="entry name" value="PYP-like sensor domain (PAS domain)"/>
    <property type="match status" value="5"/>
</dbReference>
<evidence type="ECO:0000256" key="6">
    <source>
        <dbReference type="ARBA" id="ARBA00022553"/>
    </source>
</evidence>
<dbReference type="Pfam" id="PF07730">
    <property type="entry name" value="HisKA_3"/>
    <property type="match status" value="1"/>
</dbReference>
<dbReference type="Proteomes" id="UP000199032">
    <property type="component" value="Unassembled WGS sequence"/>
</dbReference>
<dbReference type="Pfam" id="PF13188">
    <property type="entry name" value="PAS_8"/>
    <property type="match status" value="1"/>
</dbReference>
<dbReference type="Pfam" id="PF02518">
    <property type="entry name" value="HATPase_c"/>
    <property type="match status" value="1"/>
</dbReference>
<evidence type="ECO:0000256" key="12">
    <source>
        <dbReference type="ARBA" id="ARBA00022989"/>
    </source>
</evidence>
<feature type="domain" description="PAS" evidence="16">
    <location>
        <begin position="539"/>
        <end position="585"/>
    </location>
</feature>
<dbReference type="SUPFAM" id="SSF55874">
    <property type="entry name" value="ATPase domain of HSP90 chaperone/DNA topoisomerase II/histidine kinase"/>
    <property type="match status" value="1"/>
</dbReference>
<dbReference type="PROSITE" id="PS50112">
    <property type="entry name" value="PAS"/>
    <property type="match status" value="3"/>
</dbReference>
<dbReference type="InterPro" id="IPR013767">
    <property type="entry name" value="PAS_fold"/>
</dbReference>
<dbReference type="STRING" id="1742972.COMA1_10955"/>
<name>A0A0S4LB37_9BACT</name>
<dbReference type="CDD" id="cd00130">
    <property type="entry name" value="PAS"/>
    <property type="match status" value="4"/>
</dbReference>
<dbReference type="GO" id="GO:0000166">
    <property type="term" value="F:nucleotide binding"/>
    <property type="evidence" value="ECO:0007669"/>
    <property type="project" value="UniProtKB-KW"/>
</dbReference>
<dbReference type="PROSITE" id="PS50109">
    <property type="entry name" value="HIS_KIN"/>
    <property type="match status" value="1"/>
</dbReference>
<keyword evidence="4" id="KW-1003">Cell membrane</keyword>
<organism evidence="18 19">
    <name type="scientific">Candidatus Nitrospira nitrosa</name>
    <dbReference type="NCBI Taxonomy" id="1742972"/>
    <lineage>
        <taxon>Bacteria</taxon>
        <taxon>Pseudomonadati</taxon>
        <taxon>Nitrospirota</taxon>
        <taxon>Nitrospiria</taxon>
        <taxon>Nitrospirales</taxon>
        <taxon>Nitrospiraceae</taxon>
        <taxon>Nitrospira</taxon>
    </lineage>
</organism>
<dbReference type="GO" id="GO:0046983">
    <property type="term" value="F:protein dimerization activity"/>
    <property type="evidence" value="ECO:0007669"/>
    <property type="project" value="InterPro"/>
</dbReference>
<dbReference type="Gene3D" id="3.30.450.20">
    <property type="entry name" value="PAS domain"/>
    <property type="match status" value="5"/>
</dbReference>
<evidence type="ECO:0000256" key="14">
    <source>
        <dbReference type="SAM" id="Coils"/>
    </source>
</evidence>
<feature type="domain" description="PAC" evidence="17">
    <location>
        <begin position="488"/>
        <end position="538"/>
    </location>
</feature>
<accession>A0A0S4LB37</accession>
<gene>
    <name evidence="18" type="ORF">COMA1_10955</name>
</gene>
<comment type="subcellular location">
    <subcellularLocation>
        <location evidence="2">Cell inner membrane</location>
        <topology evidence="2">Multi-pass membrane protein</topology>
    </subcellularLocation>
</comment>
<dbReference type="Pfam" id="PF00989">
    <property type="entry name" value="PAS"/>
    <property type="match status" value="1"/>
</dbReference>
<evidence type="ECO:0000256" key="10">
    <source>
        <dbReference type="ARBA" id="ARBA00022741"/>
    </source>
</evidence>
<dbReference type="PROSITE" id="PS50113">
    <property type="entry name" value="PAC"/>
    <property type="match status" value="5"/>
</dbReference>
<feature type="domain" description="PAC" evidence="17">
    <location>
        <begin position="363"/>
        <end position="413"/>
    </location>
</feature>
<evidence type="ECO:0000256" key="3">
    <source>
        <dbReference type="ARBA" id="ARBA00012438"/>
    </source>
</evidence>
<dbReference type="PANTHER" id="PTHR43304">
    <property type="entry name" value="PHYTOCHROME-LIKE PROTEIN CPH1"/>
    <property type="match status" value="1"/>
</dbReference>
<proteinExistence type="predicted"/>
<evidence type="ECO:0000256" key="4">
    <source>
        <dbReference type="ARBA" id="ARBA00022475"/>
    </source>
</evidence>
<evidence type="ECO:0000256" key="8">
    <source>
        <dbReference type="ARBA" id="ARBA00022692"/>
    </source>
</evidence>
<dbReference type="RefSeq" id="WP_090744393.1">
    <property type="nucleotide sequence ID" value="NZ_CZQA01000001.1"/>
</dbReference>
<dbReference type="SMART" id="SM00086">
    <property type="entry name" value="PAC"/>
    <property type="match status" value="5"/>
</dbReference>
<dbReference type="Gene3D" id="1.20.5.1930">
    <property type="match status" value="1"/>
</dbReference>
<keyword evidence="9" id="KW-0677">Repeat</keyword>
<evidence type="ECO:0000256" key="13">
    <source>
        <dbReference type="ARBA" id="ARBA00023136"/>
    </source>
</evidence>
<evidence type="ECO:0000313" key="19">
    <source>
        <dbReference type="Proteomes" id="UP000199032"/>
    </source>
</evidence>
<dbReference type="CDD" id="cd16917">
    <property type="entry name" value="HATPase_UhpB-NarQ-NarX-like"/>
    <property type="match status" value="1"/>
</dbReference>
<dbReference type="Pfam" id="PF08447">
    <property type="entry name" value="PAS_3"/>
    <property type="match status" value="2"/>
</dbReference>
<keyword evidence="10" id="KW-0547">Nucleotide-binding</keyword>
<feature type="domain" description="Histidine kinase" evidence="15">
    <location>
        <begin position="680"/>
        <end position="880"/>
    </location>
</feature>
<dbReference type="InterPro" id="IPR052162">
    <property type="entry name" value="Sensor_kinase/Photoreceptor"/>
</dbReference>
<keyword evidence="13" id="KW-0472">Membrane</keyword>
<keyword evidence="14" id="KW-0175">Coiled coil</keyword>
<dbReference type="InterPro" id="IPR000014">
    <property type="entry name" value="PAS"/>
</dbReference>
<dbReference type="Pfam" id="PF08448">
    <property type="entry name" value="PAS_4"/>
    <property type="match status" value="1"/>
</dbReference>
<feature type="coiled-coil region" evidence="14">
    <location>
        <begin position="657"/>
        <end position="684"/>
    </location>
</feature>
<dbReference type="EMBL" id="CZQA01000001">
    <property type="protein sequence ID" value="CUS33062.1"/>
    <property type="molecule type" value="Genomic_DNA"/>
</dbReference>
<dbReference type="SMART" id="SM00091">
    <property type="entry name" value="PAS"/>
    <property type="match status" value="5"/>
</dbReference>
<feature type="domain" description="PAC" evidence="17">
    <location>
        <begin position="107"/>
        <end position="159"/>
    </location>
</feature>
<dbReference type="InterPro" id="IPR001610">
    <property type="entry name" value="PAC"/>
</dbReference>
<evidence type="ECO:0000256" key="11">
    <source>
        <dbReference type="ARBA" id="ARBA00022777"/>
    </source>
</evidence>
<evidence type="ECO:0000259" key="16">
    <source>
        <dbReference type="PROSITE" id="PS50112"/>
    </source>
</evidence>
<dbReference type="InterPro" id="IPR003594">
    <property type="entry name" value="HATPase_dom"/>
</dbReference>
<reference evidence="18 19" key="1">
    <citation type="submission" date="2015-10" db="EMBL/GenBank/DDBJ databases">
        <authorList>
            <person name="Gilbert D.G."/>
        </authorList>
    </citation>
    <scope>NUCLEOTIDE SEQUENCE [LARGE SCALE GENOMIC DNA]</scope>
    <source>
        <strain evidence="18">COMA1</strain>
    </source>
</reference>
<dbReference type="InterPro" id="IPR013655">
    <property type="entry name" value="PAS_fold_3"/>
</dbReference>
<feature type="domain" description="PAS" evidence="16">
    <location>
        <begin position="289"/>
        <end position="359"/>
    </location>
</feature>
<dbReference type="InterPro" id="IPR035965">
    <property type="entry name" value="PAS-like_dom_sf"/>
</dbReference>
<dbReference type="GO" id="GO:0006355">
    <property type="term" value="P:regulation of DNA-templated transcription"/>
    <property type="evidence" value="ECO:0007669"/>
    <property type="project" value="InterPro"/>
</dbReference>
<keyword evidence="11" id="KW-0418">Kinase</keyword>
<evidence type="ECO:0000256" key="1">
    <source>
        <dbReference type="ARBA" id="ARBA00000085"/>
    </source>
</evidence>